<evidence type="ECO:0000256" key="1">
    <source>
        <dbReference type="ARBA" id="ARBA00022723"/>
    </source>
</evidence>
<evidence type="ECO:0000256" key="2">
    <source>
        <dbReference type="ARBA" id="ARBA00022771"/>
    </source>
</evidence>
<evidence type="ECO:0000256" key="5">
    <source>
        <dbReference type="SAM" id="MobiDB-lite"/>
    </source>
</evidence>
<dbReference type="CDD" id="cd16635">
    <property type="entry name" value="mRING-HC-C3HC3D_PHRF1"/>
    <property type="match status" value="1"/>
</dbReference>
<feature type="compositionally biased region" description="Basic residues" evidence="5">
    <location>
        <begin position="341"/>
        <end position="355"/>
    </location>
</feature>
<feature type="compositionally biased region" description="Acidic residues" evidence="5">
    <location>
        <begin position="979"/>
        <end position="1010"/>
    </location>
</feature>
<dbReference type="Pfam" id="PF23030">
    <property type="entry name" value="SCAF11-like_C"/>
    <property type="match status" value="1"/>
</dbReference>
<feature type="domain" description="RING-type" evidence="7">
    <location>
        <begin position="212"/>
        <end position="256"/>
    </location>
</feature>
<keyword evidence="1" id="KW-0479">Metal-binding</keyword>
<dbReference type="EMBL" id="GEBQ01000913">
    <property type="protein sequence ID" value="JAT39064.1"/>
    <property type="molecule type" value="Transcribed_RNA"/>
</dbReference>
<feature type="compositionally biased region" description="Polar residues" evidence="5">
    <location>
        <begin position="807"/>
        <end position="818"/>
    </location>
</feature>
<feature type="region of interest" description="Disordered" evidence="5">
    <location>
        <begin position="2052"/>
        <end position="2157"/>
    </location>
</feature>
<feature type="region of interest" description="Disordered" evidence="5">
    <location>
        <begin position="1130"/>
        <end position="1175"/>
    </location>
</feature>
<dbReference type="SUPFAM" id="SSF57903">
    <property type="entry name" value="FYVE/PHD zinc finger"/>
    <property type="match status" value="1"/>
</dbReference>
<dbReference type="PROSITE" id="PS50089">
    <property type="entry name" value="ZF_RING_2"/>
    <property type="match status" value="2"/>
</dbReference>
<feature type="compositionally biased region" description="Basic residues" evidence="5">
    <location>
        <begin position="1214"/>
        <end position="1225"/>
    </location>
</feature>
<feature type="compositionally biased region" description="Basic residues" evidence="5">
    <location>
        <begin position="1591"/>
        <end position="1612"/>
    </location>
</feature>
<evidence type="ECO:0008006" key="9">
    <source>
        <dbReference type="Google" id="ProtNLM"/>
    </source>
</evidence>
<feature type="region of interest" description="Disordered" evidence="5">
    <location>
        <begin position="262"/>
        <end position="355"/>
    </location>
</feature>
<feature type="compositionally biased region" description="Low complexity" evidence="5">
    <location>
        <begin position="2079"/>
        <end position="2089"/>
    </location>
</feature>
<dbReference type="InterPro" id="IPR019787">
    <property type="entry name" value="Znf_PHD-finger"/>
</dbReference>
<feature type="compositionally biased region" description="Basic and acidic residues" evidence="5">
    <location>
        <begin position="961"/>
        <end position="973"/>
    </location>
</feature>
<accession>A0A1B6MT05</accession>
<gene>
    <name evidence="8" type="ORF">g.26783</name>
</gene>
<evidence type="ECO:0000256" key="3">
    <source>
        <dbReference type="ARBA" id="ARBA00022833"/>
    </source>
</evidence>
<feature type="compositionally biased region" description="Basic and acidic residues" evidence="5">
    <location>
        <begin position="1335"/>
        <end position="1398"/>
    </location>
</feature>
<dbReference type="SMART" id="SM00184">
    <property type="entry name" value="RING"/>
    <property type="match status" value="2"/>
</dbReference>
<feature type="compositionally biased region" description="Basic and acidic residues" evidence="5">
    <location>
        <begin position="1299"/>
        <end position="1322"/>
    </location>
</feature>
<dbReference type="InterPro" id="IPR047157">
    <property type="entry name" value="PHRF1/Atg35"/>
</dbReference>
<feature type="region of interest" description="Disordered" evidence="5">
    <location>
        <begin position="572"/>
        <end position="631"/>
    </location>
</feature>
<dbReference type="GO" id="GO:0008270">
    <property type="term" value="F:zinc ion binding"/>
    <property type="evidence" value="ECO:0007669"/>
    <property type="project" value="UniProtKB-KW"/>
</dbReference>
<feature type="compositionally biased region" description="Acidic residues" evidence="5">
    <location>
        <begin position="46"/>
        <end position="58"/>
    </location>
</feature>
<feature type="compositionally biased region" description="Low complexity" evidence="5">
    <location>
        <begin position="23"/>
        <end position="32"/>
    </location>
</feature>
<feature type="compositionally biased region" description="Polar residues" evidence="5">
    <location>
        <begin position="2053"/>
        <end position="2070"/>
    </location>
</feature>
<feature type="compositionally biased region" description="Basic residues" evidence="5">
    <location>
        <begin position="1506"/>
        <end position="1523"/>
    </location>
</feature>
<evidence type="ECO:0000313" key="8">
    <source>
        <dbReference type="EMBL" id="JAT39064.1"/>
    </source>
</evidence>
<feature type="domain" description="RING-type" evidence="7">
    <location>
        <begin position="133"/>
        <end position="174"/>
    </location>
</feature>
<dbReference type="InterPro" id="IPR001841">
    <property type="entry name" value="Znf_RING"/>
</dbReference>
<feature type="compositionally biased region" description="Basic and acidic residues" evidence="5">
    <location>
        <begin position="1476"/>
        <end position="1499"/>
    </location>
</feature>
<dbReference type="PANTHER" id="PTHR12618:SF20">
    <property type="entry name" value="PHD AND RING FINGER DOMAIN-CONTAINING PROTEIN 1"/>
    <property type="match status" value="1"/>
</dbReference>
<keyword evidence="3" id="KW-0862">Zinc</keyword>
<feature type="compositionally biased region" description="Basic residues" evidence="5">
    <location>
        <begin position="1415"/>
        <end position="1447"/>
    </location>
</feature>
<feature type="region of interest" description="Disordered" evidence="5">
    <location>
        <begin position="680"/>
        <end position="857"/>
    </location>
</feature>
<feature type="compositionally biased region" description="Basic residues" evidence="5">
    <location>
        <begin position="1457"/>
        <end position="1475"/>
    </location>
</feature>
<feature type="compositionally biased region" description="Acidic residues" evidence="5">
    <location>
        <begin position="886"/>
        <end position="897"/>
    </location>
</feature>
<dbReference type="Gene3D" id="3.30.40.10">
    <property type="entry name" value="Zinc/RING finger domain, C3HC4 (zinc finger)"/>
    <property type="match status" value="2"/>
</dbReference>
<feature type="compositionally biased region" description="Basic and acidic residues" evidence="5">
    <location>
        <begin position="1130"/>
        <end position="1141"/>
    </location>
</feature>
<feature type="region of interest" description="Disordered" evidence="5">
    <location>
        <begin position="1998"/>
        <end position="2022"/>
    </location>
</feature>
<feature type="compositionally biased region" description="Low complexity" evidence="5">
    <location>
        <begin position="1766"/>
        <end position="1785"/>
    </location>
</feature>
<dbReference type="PANTHER" id="PTHR12618">
    <property type="entry name" value="PHD AND RING FINGER DOMAIN-CONTAINING PROTEIN 1"/>
    <property type="match status" value="1"/>
</dbReference>
<feature type="region of interest" description="Disordered" evidence="5">
    <location>
        <begin position="870"/>
        <end position="1045"/>
    </location>
</feature>
<organism evidence="8">
    <name type="scientific">Graphocephala atropunctata</name>
    <dbReference type="NCBI Taxonomy" id="36148"/>
    <lineage>
        <taxon>Eukaryota</taxon>
        <taxon>Metazoa</taxon>
        <taxon>Ecdysozoa</taxon>
        <taxon>Arthropoda</taxon>
        <taxon>Hexapoda</taxon>
        <taxon>Insecta</taxon>
        <taxon>Pterygota</taxon>
        <taxon>Neoptera</taxon>
        <taxon>Paraneoptera</taxon>
        <taxon>Hemiptera</taxon>
        <taxon>Auchenorrhyncha</taxon>
        <taxon>Membracoidea</taxon>
        <taxon>Cicadellidae</taxon>
        <taxon>Cicadellinae</taxon>
        <taxon>Cicadellini</taxon>
        <taxon>Graphocephala</taxon>
    </lineage>
</organism>
<protein>
    <recommendedName>
        <fullName evidence="9">PHD and RING finger domain-containing protein 1</fullName>
    </recommendedName>
</protein>
<feature type="compositionally biased region" description="Basic and acidic residues" evidence="5">
    <location>
        <begin position="1914"/>
        <end position="1924"/>
    </location>
</feature>
<proteinExistence type="predicted"/>
<feature type="compositionally biased region" description="Acidic residues" evidence="5">
    <location>
        <begin position="1813"/>
        <end position="1829"/>
    </location>
</feature>
<feature type="compositionally biased region" description="Polar residues" evidence="5">
    <location>
        <begin position="1998"/>
        <end position="2020"/>
    </location>
</feature>
<feature type="compositionally biased region" description="Polar residues" evidence="5">
    <location>
        <begin position="320"/>
        <end position="329"/>
    </location>
</feature>
<dbReference type="CDD" id="cd15536">
    <property type="entry name" value="PHD_PHRF1"/>
    <property type="match status" value="1"/>
</dbReference>
<feature type="compositionally biased region" description="Basic residues" evidence="5">
    <location>
        <begin position="2131"/>
        <end position="2152"/>
    </location>
</feature>
<dbReference type="InterPro" id="IPR019786">
    <property type="entry name" value="Zinc_finger_PHD-type_CS"/>
</dbReference>
<feature type="compositionally biased region" description="Polar residues" evidence="5">
    <location>
        <begin position="1796"/>
        <end position="1806"/>
    </location>
</feature>
<feature type="domain" description="PHD-type" evidence="6">
    <location>
        <begin position="209"/>
        <end position="259"/>
    </location>
</feature>
<feature type="compositionally biased region" description="Polar residues" evidence="5">
    <location>
        <begin position="1864"/>
        <end position="1882"/>
    </location>
</feature>
<feature type="compositionally biased region" description="Pro residues" evidence="5">
    <location>
        <begin position="724"/>
        <end position="742"/>
    </location>
</feature>
<feature type="region of interest" description="Disordered" evidence="5">
    <location>
        <begin position="1"/>
        <end position="111"/>
    </location>
</feature>
<dbReference type="InterPro" id="IPR013083">
    <property type="entry name" value="Znf_RING/FYVE/PHD"/>
</dbReference>
<feature type="compositionally biased region" description="Basic and acidic residues" evidence="5">
    <location>
        <begin position="1246"/>
        <end position="1291"/>
    </location>
</feature>
<dbReference type="InterPro" id="IPR001965">
    <property type="entry name" value="Znf_PHD"/>
</dbReference>
<feature type="compositionally biased region" description="Low complexity" evidence="5">
    <location>
        <begin position="1402"/>
        <end position="1411"/>
    </location>
</feature>
<dbReference type="Pfam" id="PF00628">
    <property type="entry name" value="PHD"/>
    <property type="match status" value="1"/>
</dbReference>
<dbReference type="PROSITE" id="PS00518">
    <property type="entry name" value="ZF_RING_1"/>
    <property type="match status" value="1"/>
</dbReference>
<feature type="region of interest" description="Disordered" evidence="5">
    <location>
        <begin position="1193"/>
        <end position="1695"/>
    </location>
</feature>
<evidence type="ECO:0000259" key="6">
    <source>
        <dbReference type="PROSITE" id="PS50016"/>
    </source>
</evidence>
<feature type="compositionally biased region" description="Acidic residues" evidence="5">
    <location>
        <begin position="694"/>
        <end position="706"/>
    </location>
</feature>
<dbReference type="SMART" id="SM00249">
    <property type="entry name" value="PHD"/>
    <property type="match status" value="1"/>
</dbReference>
<feature type="compositionally biased region" description="Basic and acidic residues" evidence="5">
    <location>
        <begin position="1883"/>
        <end position="1903"/>
    </location>
</feature>
<evidence type="ECO:0000256" key="4">
    <source>
        <dbReference type="PROSITE-ProRule" id="PRU00175"/>
    </source>
</evidence>
<feature type="compositionally biased region" description="Low complexity" evidence="5">
    <location>
        <begin position="680"/>
        <end position="690"/>
    </location>
</feature>
<feature type="compositionally biased region" description="Basic and acidic residues" evidence="5">
    <location>
        <begin position="1011"/>
        <end position="1023"/>
    </location>
</feature>
<feature type="compositionally biased region" description="Low complexity" evidence="5">
    <location>
        <begin position="2102"/>
        <end position="2117"/>
    </location>
</feature>
<feature type="compositionally biased region" description="Polar residues" evidence="5">
    <location>
        <begin position="1154"/>
        <end position="1166"/>
    </location>
</feature>
<dbReference type="InterPro" id="IPR057031">
    <property type="entry name" value="SFR19-like_C"/>
</dbReference>
<name>A0A1B6MT05_9HEMI</name>
<keyword evidence="2 4" id="KW-0863">Zinc-finger</keyword>
<feature type="compositionally biased region" description="Basic residues" evidence="5">
    <location>
        <begin position="1545"/>
        <end position="1559"/>
    </location>
</feature>
<feature type="region of interest" description="Disordered" evidence="5">
    <location>
        <begin position="1754"/>
        <end position="1948"/>
    </location>
</feature>
<feature type="compositionally biased region" description="Low complexity" evidence="5">
    <location>
        <begin position="88"/>
        <end position="97"/>
    </location>
</feature>
<sequence length="2281" mass="255213">MSDDSDIQNRTGQRRKRPLNPASSSESSNSGSTLVTSKCTKQLICDSDDDTSVSENEEIIAVRPGRKRETPKILSDYETGESNHENGDLLTDSSGSSSEDENDPKSQSAPEKSNLDCLVCESSSDFDGQSEKCPICLAKFSGQEIGTPEACDHYFCAACIQEWSKNVNTCPVDRQPFTLILVRQQLEGKVIRQIPVCVPVDTVEVPEDATFCEVCGLSDREDRMLLCDVCDHGYHMECLNPPLDQVPIDEWYCPECAPHRPTTHRSTRMNRGLRTEVEPASEGNENQARDRPRPRMVPRTRHSERVRTTLRNRRVINAPSGHQLTSSGVDSMEGDGNPVSRRPRTRRNRVKRRRPRIRIKQILTDDGVIEVVLKRKSRRNYKKKRKNRTVRSAPRSVKGRLANKLGMCKPRMTNQMIPETLNRQELANAPMNHQRHQAGIPTLDIFGRREQLDYFSGTDEEDGVESLEGGLGVLRARVARPNDHVIKRKKAASVLSSNSIRKPLKVETMTSPASGNLLDSILDSQTLWHSKKVEIKSKSDGSLHVVLPKDSNRGILKEDKIDVRNTVAPVVETPLFPGGRGNSGAYKPDNANKGGTGNTQSMNRSHSEQAESSNYQSSGSGGMGYSRYENPVGPTPLRGVAPIRFRMNIPPRRPNIHSYPTDNIPPPPPLRLRQAAVEMSFPSTNSSESSPTREEEEIDIYSDIEQESNANENDTEEKSFGVLEPPPEPPFLMTMEPPPEPPAMLMSLNDDASDDEPSGLVIDDPPQGDVYDPCAVNSDDSSAEDTPLSKPPEVPVTLKNPDLVADYSSNSCPNTETPPYNPELPTYLSTPIIGPLPRPASHNSEAEDSDGECPNFSMYSAASMNLAHRGFPLPIPNLDIPIPPTVEEDPMQNENFDDIPLPDADSPKSVEEDTLDIPIPQEAEKEGLTVTEGSDKLTKDSINHSEDSRDSINIPETSTEVIKDDFQTEEFEKNSVQSDGDEEEDDQDDSDDEEDGEEADDDQNADDESEGDHSVQDESEKGIKSKIVKSKGSSEAGEDECSTQGDVLDLAIESEANLENNIQHDDNEEQNGINLAKSPIEFEESGEKVIDSGDKSDGLVDITDEEMSVYDGQDNDNDLEKLNEQVLEEMQHRKNENKSLDSDDDNSLVGGATSAVSAGTLNNSDNIHPPALPGLEGLETETISESEDVNFDELPMEGSEQQEILINDEDLISSRRKRKKKYRKMSHTEDGKGSNEPLEFEEGEIIEDKPKQVAKKDKKIKLTPDNEIKVDESVETNKPKASLVEKEPVEKRTKKKKDKSSTTKDKNEKGKEPREKTLKPGEVDENISWKKLSKSNKERNYRDGKEKDEKEKDRENKDEGLSKKEKRNKEKRKELERYNVRRLISEKPKRPKKDEFGRDISPSKSGSSLSPYRPPRYRSPLRTRNRSRTRSRSWKSRSRSRGRRRQSRSRERPRSHERLRRSRSRERSRKRSRSRNKVDNRSRERRKTPDKADRNDKVRIGNRSLSRNRKKSHSRSPHTRRQRSASYSRSWTASWSKSSVSRSQSRGRRKSRTRTKSRSWTREQNVTSLRSARKKDPPKNLTVIVTNKDALKKKDKKKPSKRKDDRRKKKRGQSPAPSKEVFTSGDNILVSVNFKNANKNPELIPASTPLLRESSKRKRDDTDSSAKKKKPSSSSKKLPGVKKSNRLAKINEVTRNAKPVAIIDLDLSPFREQTPSPKEVIVLSDSGDEGDKQHSEVQEEINRLGHSAITQSMLSLSSIDHGQKNSMSQPESPLSSSFLLNSSGPKTPPEPHIKFSISTKPSQIRMLTNPLMETEEEMQDENIENDDDEILHKGPNTPPEPPPDLNTPASPPTTPYDPFDPTKSRSPSPQPRSNETGQQLNTSREDKLDNLQNDDTDHPRLAELRTSTPPNETDDIKKTPESAKIHSTPKVDPNNPDTSPKVSPPTGISEGNKICDDTLMKPIQKLLVGANKLDVTVHKSPEKLITVVISQQVKNLNQTPKQTSQPLKTITPNKHLTPKSSAKHQLFSNSLLKQVPILGTLPLLPGPPIYTPSMSLNSNSKAGSRLQQNGDPSDDMDIDPSSPYSPGSSEGDDLFEPPMATPPRSSSKPASKSKPSSGNKFDALFGSSPAKPRHGRHASKTAKKGLKSKSKGNKKEEVKVKLDEDQLKILDELPSSAVEMQFLKKLNRQERVVEEVKLVLKPHYAKKHINKEDYKEILRRAVPKICHNKSGEINPIKIQFLIEAYVKKFRYAKKKASGAVSSAPVQIKPKPQKNFVELKSG</sequence>
<dbReference type="InterPro" id="IPR017907">
    <property type="entry name" value="Znf_RING_CS"/>
</dbReference>
<dbReference type="Pfam" id="PF13639">
    <property type="entry name" value="zf-RING_2"/>
    <property type="match status" value="1"/>
</dbReference>
<evidence type="ECO:0000259" key="7">
    <source>
        <dbReference type="PROSITE" id="PS50089"/>
    </source>
</evidence>
<dbReference type="PROSITE" id="PS01359">
    <property type="entry name" value="ZF_PHD_1"/>
    <property type="match status" value="1"/>
</dbReference>
<feature type="compositionally biased region" description="Pro residues" evidence="5">
    <location>
        <begin position="1836"/>
        <end position="1855"/>
    </location>
</feature>
<feature type="compositionally biased region" description="Basic and acidic residues" evidence="5">
    <location>
        <begin position="922"/>
        <end position="950"/>
    </location>
</feature>
<reference evidence="8" key="1">
    <citation type="submission" date="2015-11" db="EMBL/GenBank/DDBJ databases">
        <title>De novo transcriptome assembly of four potential Pierce s Disease insect vectors from Arizona vineyards.</title>
        <authorList>
            <person name="Tassone E.E."/>
        </authorList>
    </citation>
    <scope>NUCLEOTIDE SEQUENCE</scope>
</reference>
<feature type="compositionally biased region" description="Low complexity" evidence="5">
    <location>
        <begin position="1524"/>
        <end position="1544"/>
    </location>
</feature>
<dbReference type="PROSITE" id="PS50016">
    <property type="entry name" value="ZF_PHD_2"/>
    <property type="match status" value="1"/>
</dbReference>
<dbReference type="InterPro" id="IPR011011">
    <property type="entry name" value="Znf_FYVE_PHD"/>
</dbReference>
<dbReference type="SUPFAM" id="SSF57850">
    <property type="entry name" value="RING/U-box"/>
    <property type="match status" value="1"/>
</dbReference>